<evidence type="ECO:0000256" key="1">
    <source>
        <dbReference type="SAM" id="Phobius"/>
    </source>
</evidence>
<protein>
    <recommendedName>
        <fullName evidence="2">Putative Flagellin Flp1-like domain-containing protein</fullName>
    </recommendedName>
</protein>
<dbReference type="Proteomes" id="UP000077134">
    <property type="component" value="Unassembled WGS sequence"/>
</dbReference>
<keyword evidence="1" id="KW-0812">Transmembrane</keyword>
<gene>
    <name evidence="3" type="ORF">PNBC_01210</name>
</gene>
<evidence type="ECO:0000313" key="4">
    <source>
        <dbReference type="Proteomes" id="UP000077134"/>
    </source>
</evidence>
<dbReference type="InterPro" id="IPR031564">
    <property type="entry name" value="Flp1-like"/>
</dbReference>
<dbReference type="EMBL" id="LSFN01000002">
    <property type="protein sequence ID" value="OAB77660.1"/>
    <property type="molecule type" value="Genomic_DNA"/>
</dbReference>
<keyword evidence="1" id="KW-0472">Membrane</keyword>
<accession>A0A167GKP3</accession>
<comment type="caution">
    <text evidence="3">The sequence shown here is derived from an EMBL/GenBank/DDBJ whole genome shotgun (WGS) entry which is preliminary data.</text>
</comment>
<evidence type="ECO:0000259" key="2">
    <source>
        <dbReference type="Pfam" id="PF16982"/>
    </source>
</evidence>
<reference evidence="3 4" key="1">
    <citation type="submission" date="2016-02" db="EMBL/GenBank/DDBJ databases">
        <title>Paenibacillus sp. LPB0068, isolated from Crassostrea gigas.</title>
        <authorList>
            <person name="Shin S.-K."/>
            <person name="Yi H."/>
        </authorList>
    </citation>
    <scope>NUCLEOTIDE SEQUENCE [LARGE SCALE GENOMIC DNA]</scope>
    <source>
        <strain evidence="3 4">LPB0068</strain>
    </source>
</reference>
<organism evidence="3 4">
    <name type="scientific">Paenibacillus crassostreae</name>
    <dbReference type="NCBI Taxonomy" id="1763538"/>
    <lineage>
        <taxon>Bacteria</taxon>
        <taxon>Bacillati</taxon>
        <taxon>Bacillota</taxon>
        <taxon>Bacilli</taxon>
        <taxon>Bacillales</taxon>
        <taxon>Paenibacillaceae</taxon>
        <taxon>Paenibacillus</taxon>
    </lineage>
</organism>
<dbReference type="STRING" id="1763538.LPB68_08130"/>
<evidence type="ECO:0000313" key="3">
    <source>
        <dbReference type="EMBL" id="OAB77660.1"/>
    </source>
</evidence>
<dbReference type="RefSeq" id="WP_068654442.1">
    <property type="nucleotide sequence ID" value="NZ_CP017770.1"/>
</dbReference>
<keyword evidence="1" id="KW-1133">Transmembrane helix</keyword>
<sequence>MLTNIWGKVKGLWQEEDGLGMLEMILIIAALVVIAVVFRDQLKIIVDNLLKKVSSKSSTFIDEK</sequence>
<keyword evidence="4" id="KW-1185">Reference proteome</keyword>
<name>A0A167GKP3_9BACL</name>
<feature type="transmembrane region" description="Helical" evidence="1">
    <location>
        <begin position="20"/>
        <end position="38"/>
    </location>
</feature>
<dbReference type="KEGG" id="pcx:LPB68_08130"/>
<dbReference type="AlphaFoldDB" id="A0A167GKP3"/>
<dbReference type="Pfam" id="PF16982">
    <property type="entry name" value="Flp1_like"/>
    <property type="match status" value="1"/>
</dbReference>
<feature type="domain" description="Putative Flagellin Flp1-like" evidence="2">
    <location>
        <begin position="12"/>
        <end position="58"/>
    </location>
</feature>
<proteinExistence type="predicted"/>